<dbReference type="InterPro" id="IPR018712">
    <property type="entry name" value="Tle1-like_cat"/>
</dbReference>
<dbReference type="Pfam" id="PF09994">
    <property type="entry name" value="T6SS_Tle1-like_cat"/>
    <property type="match status" value="1"/>
</dbReference>
<dbReference type="SUPFAM" id="SSF53474">
    <property type="entry name" value="alpha/beta-Hydrolases"/>
    <property type="match status" value="1"/>
</dbReference>
<dbReference type="OrthoDB" id="2794527at2759"/>
<dbReference type="Proteomes" id="UP000092993">
    <property type="component" value="Unassembled WGS sequence"/>
</dbReference>
<dbReference type="EMBL" id="LUGG01000019">
    <property type="protein sequence ID" value="OBZ68929.1"/>
    <property type="molecule type" value="Genomic_DNA"/>
</dbReference>
<gene>
    <name evidence="2" type="ORF">A0H81_11005</name>
</gene>
<proteinExistence type="predicted"/>
<name>A0A1C7LY39_GRIFR</name>
<organism evidence="2 3">
    <name type="scientific">Grifola frondosa</name>
    <name type="common">Maitake</name>
    <name type="synonym">Polyporus frondosus</name>
    <dbReference type="NCBI Taxonomy" id="5627"/>
    <lineage>
        <taxon>Eukaryota</taxon>
        <taxon>Fungi</taxon>
        <taxon>Dikarya</taxon>
        <taxon>Basidiomycota</taxon>
        <taxon>Agaricomycotina</taxon>
        <taxon>Agaricomycetes</taxon>
        <taxon>Polyporales</taxon>
        <taxon>Grifolaceae</taxon>
        <taxon>Grifola</taxon>
    </lineage>
</organism>
<feature type="domain" description="T6SS Phospholipase effector Tle1-like catalytic" evidence="1">
    <location>
        <begin position="21"/>
        <end position="318"/>
    </location>
</feature>
<keyword evidence="3" id="KW-1185">Reference proteome</keyword>
<comment type="caution">
    <text evidence="2">The sequence shown here is derived from an EMBL/GenBank/DDBJ whole genome shotgun (WGS) entry which is preliminary data.</text>
</comment>
<accession>A0A1C7LY39</accession>
<dbReference type="AlphaFoldDB" id="A0A1C7LY39"/>
<dbReference type="PANTHER" id="PTHR33840:SF1">
    <property type="entry name" value="TLE1 PHOSPHOLIPASE DOMAIN-CONTAINING PROTEIN"/>
    <property type="match status" value="1"/>
</dbReference>
<sequence>MKRTRVIRVAQILDSVRQTGRNLVVCIDNVQNEIGQRTRNIGQLHSQLVKDKTQLTYYNSGIGTYGMPSKWTLDHWIRHIDGTMDFGIAWDFERIVKEAYRWLAEHYQDGDVIYCFGYSRGACLVLTLAAMIDKVGLVHKGNEELLAYVYALYIDSRSHTPTKGSESMAQQFKQTYSRNVRVHFVGVWDALVQVGLYKHKASPGTNNPYISCYFRHALALDERRVIFLPLYACFGESGSERRAKANGSDSPPTSLHDLKVAAQTAEYENLQTRSEDKGNPASPRIKEVWFSGTHHDIGGGNVENGKFNFRHPSFLWMSYEATSMRLKLNGSDMEWRWCELGDIRESLTGLWKLLEYLPIRRLTYNDNHSITYRPHWGRVEP</sequence>
<dbReference type="STRING" id="5627.A0A1C7LY39"/>
<dbReference type="InterPro" id="IPR029058">
    <property type="entry name" value="AB_hydrolase_fold"/>
</dbReference>
<evidence type="ECO:0000313" key="3">
    <source>
        <dbReference type="Proteomes" id="UP000092993"/>
    </source>
</evidence>
<protein>
    <recommendedName>
        <fullName evidence="1">T6SS Phospholipase effector Tle1-like catalytic domain-containing protein</fullName>
    </recommendedName>
</protein>
<reference evidence="2 3" key="1">
    <citation type="submission" date="2016-03" db="EMBL/GenBank/DDBJ databases">
        <title>Whole genome sequencing of Grifola frondosa 9006-11.</title>
        <authorList>
            <person name="Min B."/>
            <person name="Park H."/>
            <person name="Kim J.-G."/>
            <person name="Cho H."/>
            <person name="Oh Y.-L."/>
            <person name="Kong W.-S."/>
            <person name="Choi I.-G."/>
        </authorList>
    </citation>
    <scope>NUCLEOTIDE SEQUENCE [LARGE SCALE GENOMIC DNA]</scope>
    <source>
        <strain evidence="2 3">9006-11</strain>
    </source>
</reference>
<evidence type="ECO:0000259" key="1">
    <source>
        <dbReference type="Pfam" id="PF09994"/>
    </source>
</evidence>
<evidence type="ECO:0000313" key="2">
    <source>
        <dbReference type="EMBL" id="OBZ68929.1"/>
    </source>
</evidence>
<dbReference type="OMA" id="IMAAYRW"/>
<dbReference type="PANTHER" id="PTHR33840">
    <property type="match status" value="1"/>
</dbReference>